<dbReference type="PANTHER" id="PTHR33324:SF2">
    <property type="entry name" value="MYB_SANT-LIKE DNA-BINDING DOMAIN-CONTAINING PROTEIN"/>
    <property type="match status" value="1"/>
</dbReference>
<evidence type="ECO:0000313" key="2">
    <source>
        <dbReference type="Proteomes" id="UP000198211"/>
    </source>
</evidence>
<keyword evidence="2" id="KW-1185">Reference proteome</keyword>
<dbReference type="AlphaFoldDB" id="A0A225X0C4"/>
<dbReference type="EMBL" id="NBNE01000068">
    <property type="protein sequence ID" value="OWZ23376.1"/>
    <property type="molecule type" value="Genomic_DNA"/>
</dbReference>
<reference evidence="2" key="1">
    <citation type="submission" date="2017-03" db="EMBL/GenBank/DDBJ databases">
        <title>Phytopthora megakarya and P. palmivora, two closely related causual agents of cacao black pod achieved similar genome size and gene model numbers by different mechanisms.</title>
        <authorList>
            <person name="Ali S."/>
            <person name="Shao J."/>
            <person name="Larry D.J."/>
            <person name="Kronmiller B."/>
            <person name="Shen D."/>
            <person name="Strem M.D."/>
            <person name="Melnick R.L."/>
            <person name="Guiltinan M.J."/>
            <person name="Tyler B.M."/>
            <person name="Meinhardt L.W."/>
            <person name="Bailey B.A."/>
        </authorList>
    </citation>
    <scope>NUCLEOTIDE SEQUENCE [LARGE SCALE GENOMIC DNA]</scope>
    <source>
        <strain evidence="2">zdho120</strain>
    </source>
</reference>
<dbReference type="PANTHER" id="PTHR33324">
    <property type="entry name" value="EXPRESSED PROTEIN"/>
    <property type="match status" value="1"/>
</dbReference>
<comment type="caution">
    <text evidence="1">The sequence shown here is derived from an EMBL/GenBank/DDBJ whole genome shotgun (WGS) entry which is preliminary data.</text>
</comment>
<dbReference type="STRING" id="4795.A0A225X0C4"/>
<name>A0A225X0C4_9STRA</name>
<dbReference type="OrthoDB" id="127208at2759"/>
<accession>A0A225X0C4</accession>
<evidence type="ECO:0000313" key="1">
    <source>
        <dbReference type="EMBL" id="OWZ23376.1"/>
    </source>
</evidence>
<protein>
    <submittedName>
        <fullName evidence="1">Uncharacterized protein</fullName>
    </submittedName>
</protein>
<organism evidence="1 2">
    <name type="scientific">Phytophthora megakarya</name>
    <dbReference type="NCBI Taxonomy" id="4795"/>
    <lineage>
        <taxon>Eukaryota</taxon>
        <taxon>Sar</taxon>
        <taxon>Stramenopiles</taxon>
        <taxon>Oomycota</taxon>
        <taxon>Peronosporomycetes</taxon>
        <taxon>Peronosporales</taxon>
        <taxon>Peronosporaceae</taxon>
        <taxon>Phytophthora</taxon>
    </lineage>
</organism>
<dbReference type="Proteomes" id="UP000198211">
    <property type="component" value="Unassembled WGS sequence"/>
</dbReference>
<sequence length="92" mass="10462">MSDQANYAKWRGSDRNSGKTKEALLGEILEQLEKTHIKHRDRAGVREKISSIEKQYREAEDFLKGTGAGITNERDLNALFVSCVRTIMTFTT</sequence>
<proteinExistence type="predicted"/>
<gene>
    <name evidence="1" type="ORF">PHMEG_0001746</name>
</gene>